<keyword evidence="4" id="KW-1185">Reference proteome</keyword>
<organism evidence="4 5">
    <name type="scientific">Steinernema glaseri</name>
    <dbReference type="NCBI Taxonomy" id="37863"/>
    <lineage>
        <taxon>Eukaryota</taxon>
        <taxon>Metazoa</taxon>
        <taxon>Ecdysozoa</taxon>
        <taxon>Nematoda</taxon>
        <taxon>Chromadorea</taxon>
        <taxon>Rhabditida</taxon>
        <taxon>Tylenchina</taxon>
        <taxon>Panagrolaimomorpha</taxon>
        <taxon>Strongyloidoidea</taxon>
        <taxon>Steinernematidae</taxon>
        <taxon>Steinernema</taxon>
    </lineage>
</organism>
<dbReference type="FunFam" id="3.40.50.300:FF:001384">
    <property type="entry name" value="Midasin"/>
    <property type="match status" value="1"/>
</dbReference>
<dbReference type="InterPro" id="IPR027417">
    <property type="entry name" value="P-loop_NTPase"/>
</dbReference>
<dbReference type="InterPro" id="IPR048617">
    <property type="entry name" value="MDN1_AAA_lid_4"/>
</dbReference>
<evidence type="ECO:0000313" key="5">
    <source>
        <dbReference type="WBParaSite" id="L893_g30393.t1"/>
    </source>
</evidence>
<dbReference type="InterPro" id="IPR003593">
    <property type="entry name" value="AAA+_ATPase"/>
</dbReference>
<dbReference type="GO" id="GO:0030687">
    <property type="term" value="C:preribosome, large subunit precursor"/>
    <property type="evidence" value="ECO:0007669"/>
    <property type="project" value="TreeGrafter"/>
</dbReference>
<keyword evidence="1" id="KW-0547">Nucleotide-binding</keyword>
<evidence type="ECO:0000313" key="4">
    <source>
        <dbReference type="Proteomes" id="UP000095287"/>
    </source>
</evidence>
<dbReference type="InterPro" id="IPR040848">
    <property type="entry name" value="AAA_lid_7"/>
</dbReference>
<evidence type="ECO:0000256" key="2">
    <source>
        <dbReference type="ARBA" id="ARBA00022840"/>
    </source>
</evidence>
<dbReference type="GO" id="GO:0000055">
    <property type="term" value="P:ribosomal large subunit export from nucleus"/>
    <property type="evidence" value="ECO:0007669"/>
    <property type="project" value="TreeGrafter"/>
</dbReference>
<dbReference type="AlphaFoldDB" id="A0A1I7ZW85"/>
<dbReference type="PANTHER" id="PTHR48103:SF2">
    <property type="entry name" value="MIDASIN"/>
    <property type="match status" value="1"/>
</dbReference>
<dbReference type="PANTHER" id="PTHR48103">
    <property type="entry name" value="MIDASIN-RELATED"/>
    <property type="match status" value="1"/>
</dbReference>
<sequence length="710" mass="79430">MKQGTPLLIDEISLAADSVLERLNPLLESSRSLYLTDAGTNAEAVSSAPGFQVVATMNPGGDYGKKELSKALRNRFTEFWCAGDLTGEDLSKIIQKRLRASSTDVTSVAAAIVEFVAYFSETFAQYFRRGISIRDIVALVDVFNACLARAIKPSSALFHAFHTVLFDCLVMMQPRMSFDKQQIVRDCVNQLAKILERKELMTSTEKPPEFDNITVNPEARHLSVSDFKIPYGTGPTIMPSKFSFDAPTCRLNLFRLARALSIEKPILLEGAPGCGKSSTIAALASATGNKLVRLNLSDQTDVNDLFGSDIPVVLDDGGISFQWQDGPVLQAIKEGSWILLDEMNLASQSVLEGLNSCFDHRKQLYIAELNRTFDIDTRKCRFFACQNPRSQGGNRRALPKSFVNRFVSIYTEELTESDERLILEKAFPEIETDRIAQMVDINQKIRSSMDAGWQMKGAPFEFNLRDLIRWAEIVMKTSDVCLGFSLLYINRMRSVEDKAKMAEIFRSVFDSDVTDPIVSIAVSDKKFIIGPTSLDRASSVLDTELKLLPCQMSLLLKLALCVDMNWLALLVGPFNAGKRSVNLAALTGNKLHHMRLTSETDALELLGTYEQVTDFVDLERIRSEAIRIVDGFICDSSLSDLRSAEDMLDLRTSVACAVELLTDSDRKEKLQELVDELSNTCMRFEWFNSKFLDAYTNGEWIIIEDVNCCR</sequence>
<feature type="domain" description="AAA+ ATPase" evidence="3">
    <location>
        <begin position="262"/>
        <end position="436"/>
    </location>
</feature>
<dbReference type="GO" id="GO:0005634">
    <property type="term" value="C:nucleus"/>
    <property type="evidence" value="ECO:0007669"/>
    <property type="project" value="TreeGrafter"/>
</dbReference>
<dbReference type="InterPro" id="IPR011704">
    <property type="entry name" value="ATPase_dyneun-rel_AAA"/>
</dbReference>
<dbReference type="GO" id="GO:0005524">
    <property type="term" value="F:ATP binding"/>
    <property type="evidence" value="ECO:0007669"/>
    <property type="project" value="UniProtKB-KW"/>
</dbReference>
<reference evidence="5" key="1">
    <citation type="submission" date="2016-11" db="UniProtKB">
        <authorList>
            <consortium name="WormBaseParasite"/>
        </authorList>
    </citation>
    <scope>IDENTIFICATION</scope>
</reference>
<dbReference type="GO" id="GO:0000027">
    <property type="term" value="P:ribosomal large subunit assembly"/>
    <property type="evidence" value="ECO:0007669"/>
    <property type="project" value="TreeGrafter"/>
</dbReference>
<dbReference type="WBParaSite" id="L893_g30393.t1">
    <property type="protein sequence ID" value="L893_g30393.t1"/>
    <property type="gene ID" value="L893_g30393"/>
</dbReference>
<protein>
    <submittedName>
        <fullName evidence="5">AAA domain-containing protein</fullName>
    </submittedName>
</protein>
<proteinExistence type="predicted"/>
<evidence type="ECO:0000256" key="1">
    <source>
        <dbReference type="ARBA" id="ARBA00022741"/>
    </source>
</evidence>
<evidence type="ECO:0000259" key="3">
    <source>
        <dbReference type="SMART" id="SM00382"/>
    </source>
</evidence>
<dbReference type="Pfam" id="PF21108">
    <property type="entry name" value="MDN1_4th"/>
    <property type="match status" value="1"/>
</dbReference>
<dbReference type="SUPFAM" id="SSF52540">
    <property type="entry name" value="P-loop containing nucleoside triphosphate hydrolases"/>
    <property type="match status" value="2"/>
</dbReference>
<name>A0A1I7ZW85_9BILA</name>
<accession>A0A1I7ZW85</accession>
<keyword evidence="2" id="KW-0067">ATP-binding</keyword>
<dbReference type="Proteomes" id="UP000095287">
    <property type="component" value="Unplaced"/>
</dbReference>
<dbReference type="Pfam" id="PF07728">
    <property type="entry name" value="AAA_5"/>
    <property type="match status" value="2"/>
</dbReference>
<dbReference type="Pfam" id="PF17867">
    <property type="entry name" value="AAA_lid_7"/>
    <property type="match status" value="1"/>
</dbReference>
<dbReference type="GO" id="GO:0016887">
    <property type="term" value="F:ATP hydrolysis activity"/>
    <property type="evidence" value="ECO:0007669"/>
    <property type="project" value="InterPro"/>
</dbReference>
<dbReference type="SMART" id="SM00382">
    <property type="entry name" value="AAA"/>
    <property type="match status" value="1"/>
</dbReference>
<dbReference type="Gene3D" id="3.40.50.300">
    <property type="entry name" value="P-loop containing nucleotide triphosphate hydrolases"/>
    <property type="match status" value="2"/>
</dbReference>